<gene>
    <name evidence="1" type="ORF">I79_018888</name>
</gene>
<dbReference type="Proteomes" id="UP000001075">
    <property type="component" value="Unassembled WGS sequence"/>
</dbReference>
<dbReference type="AlphaFoldDB" id="G3I5X7"/>
<name>G3I5X7_CRIGR</name>
<dbReference type="EMBL" id="JH001326">
    <property type="protein sequence ID" value="EGW07278.1"/>
    <property type="molecule type" value="Genomic_DNA"/>
</dbReference>
<evidence type="ECO:0000313" key="1">
    <source>
        <dbReference type="EMBL" id="EGW07278.1"/>
    </source>
</evidence>
<organism evidence="1 2">
    <name type="scientific">Cricetulus griseus</name>
    <name type="common">Chinese hamster</name>
    <name type="synonym">Cricetulus barabensis griseus</name>
    <dbReference type="NCBI Taxonomy" id="10029"/>
    <lineage>
        <taxon>Eukaryota</taxon>
        <taxon>Metazoa</taxon>
        <taxon>Chordata</taxon>
        <taxon>Craniata</taxon>
        <taxon>Vertebrata</taxon>
        <taxon>Euteleostomi</taxon>
        <taxon>Mammalia</taxon>
        <taxon>Eutheria</taxon>
        <taxon>Euarchontoglires</taxon>
        <taxon>Glires</taxon>
        <taxon>Rodentia</taxon>
        <taxon>Myomorpha</taxon>
        <taxon>Muroidea</taxon>
        <taxon>Cricetidae</taxon>
        <taxon>Cricetinae</taxon>
        <taxon>Cricetulus</taxon>
    </lineage>
</organism>
<reference evidence="2" key="1">
    <citation type="journal article" date="2011" name="Nat. Biotechnol.">
        <title>The genomic sequence of the Chinese hamster ovary (CHO)-K1 cell line.</title>
        <authorList>
            <person name="Xu X."/>
            <person name="Nagarajan H."/>
            <person name="Lewis N.E."/>
            <person name="Pan S."/>
            <person name="Cai Z."/>
            <person name="Liu X."/>
            <person name="Chen W."/>
            <person name="Xie M."/>
            <person name="Wang W."/>
            <person name="Hammond S."/>
            <person name="Andersen M.R."/>
            <person name="Neff N."/>
            <person name="Passarelli B."/>
            <person name="Koh W."/>
            <person name="Fan H.C."/>
            <person name="Wang J."/>
            <person name="Gui Y."/>
            <person name="Lee K.H."/>
            <person name="Betenbaugh M.J."/>
            <person name="Quake S.R."/>
            <person name="Famili I."/>
            <person name="Palsson B.O."/>
            <person name="Wang J."/>
        </authorList>
    </citation>
    <scope>NUCLEOTIDE SEQUENCE [LARGE SCALE GENOMIC DNA]</scope>
    <source>
        <strain evidence="2">CHO K1 cell line</strain>
    </source>
</reference>
<dbReference type="InParanoid" id="G3I5X7"/>
<sequence length="89" mass="9899">MPALVPIFAEESKDTAIPASKEHIWGLEKWLQQLRALAALSEDPGSISSLQLSVTPVPGDLTPSHSYLCRQNITIHKVQINKLFFKAYI</sequence>
<evidence type="ECO:0000313" key="2">
    <source>
        <dbReference type="Proteomes" id="UP000001075"/>
    </source>
</evidence>
<proteinExistence type="predicted"/>
<accession>G3I5X7</accession>
<protein>
    <submittedName>
        <fullName evidence="1">Uncharacterized protein</fullName>
    </submittedName>
</protein>